<dbReference type="InterPro" id="IPR036397">
    <property type="entry name" value="RNaseH_sf"/>
</dbReference>
<evidence type="ECO:0000313" key="1">
    <source>
        <dbReference type="Ensembl" id="ENSEBUP00000010094.1"/>
    </source>
</evidence>
<accession>A0A8C4Q4Z9</accession>
<sequence>MQNPISNYHFNAVSLNRLQPTAKHGGFSVMLVECVGNINSTIYISILGNGLLPVFSTGQMVKNNTLFMEDGAPCHTAKKNKEWQDGNGIKHLPWPN</sequence>
<keyword evidence="2" id="KW-1185">Reference proteome</keyword>
<dbReference type="Proteomes" id="UP000694388">
    <property type="component" value="Unplaced"/>
</dbReference>
<protein>
    <recommendedName>
        <fullName evidence="3">Transposase</fullName>
    </recommendedName>
</protein>
<reference evidence="1" key="1">
    <citation type="submission" date="2025-08" db="UniProtKB">
        <authorList>
            <consortium name="Ensembl"/>
        </authorList>
    </citation>
    <scope>IDENTIFICATION</scope>
</reference>
<evidence type="ECO:0008006" key="3">
    <source>
        <dbReference type="Google" id="ProtNLM"/>
    </source>
</evidence>
<proteinExistence type="predicted"/>
<evidence type="ECO:0000313" key="2">
    <source>
        <dbReference type="Proteomes" id="UP000694388"/>
    </source>
</evidence>
<name>A0A8C4Q4Z9_EPTBU</name>
<dbReference type="AlphaFoldDB" id="A0A8C4Q4Z9"/>
<dbReference type="Ensembl" id="ENSEBUT00000010634.1">
    <property type="protein sequence ID" value="ENSEBUP00000010094.1"/>
    <property type="gene ID" value="ENSEBUG00000006486.1"/>
</dbReference>
<dbReference type="Gene3D" id="3.30.420.10">
    <property type="entry name" value="Ribonuclease H-like superfamily/Ribonuclease H"/>
    <property type="match status" value="1"/>
</dbReference>
<organism evidence="1 2">
    <name type="scientific">Eptatretus burgeri</name>
    <name type="common">Inshore hagfish</name>
    <dbReference type="NCBI Taxonomy" id="7764"/>
    <lineage>
        <taxon>Eukaryota</taxon>
        <taxon>Metazoa</taxon>
        <taxon>Chordata</taxon>
        <taxon>Craniata</taxon>
        <taxon>Vertebrata</taxon>
        <taxon>Cyclostomata</taxon>
        <taxon>Myxini</taxon>
        <taxon>Myxiniformes</taxon>
        <taxon>Myxinidae</taxon>
        <taxon>Eptatretinae</taxon>
        <taxon>Eptatretus</taxon>
    </lineage>
</organism>
<dbReference type="GO" id="GO:0003676">
    <property type="term" value="F:nucleic acid binding"/>
    <property type="evidence" value="ECO:0007669"/>
    <property type="project" value="InterPro"/>
</dbReference>
<reference evidence="1" key="2">
    <citation type="submission" date="2025-09" db="UniProtKB">
        <authorList>
            <consortium name="Ensembl"/>
        </authorList>
    </citation>
    <scope>IDENTIFICATION</scope>
</reference>